<organism evidence="1 2">
    <name type="scientific">Rhabdonatronobacter sediminivivens</name>
    <dbReference type="NCBI Taxonomy" id="2743469"/>
    <lineage>
        <taxon>Bacteria</taxon>
        <taxon>Pseudomonadati</taxon>
        <taxon>Pseudomonadota</taxon>
        <taxon>Alphaproteobacteria</taxon>
        <taxon>Rhodobacterales</taxon>
        <taxon>Paracoccaceae</taxon>
        <taxon>Rhabdonatronobacter</taxon>
    </lineage>
</organism>
<evidence type="ECO:0000313" key="1">
    <source>
        <dbReference type="EMBL" id="NYS24606.1"/>
    </source>
</evidence>
<dbReference type="Proteomes" id="UP000529417">
    <property type="component" value="Unassembled WGS sequence"/>
</dbReference>
<name>A0A7Z0KYL3_9RHOB</name>
<dbReference type="EMBL" id="JACBXS010000009">
    <property type="protein sequence ID" value="NYS24606.1"/>
    <property type="molecule type" value="Genomic_DNA"/>
</dbReference>
<gene>
    <name evidence="1" type="ORF">HUK65_06340</name>
</gene>
<sequence length="87" mass="9040">MTNEADDDQIELIAATTRAMVAHLARLHGIPPGLVLAGVHAEVISIIATAYGGGVAAGCAERAADRVRNLPSYEQCELAAMQPMGRA</sequence>
<protein>
    <submittedName>
        <fullName evidence="1">Uncharacterized protein</fullName>
    </submittedName>
</protein>
<proteinExistence type="predicted"/>
<accession>A0A7Z0KYL3</accession>
<keyword evidence="2" id="KW-1185">Reference proteome</keyword>
<dbReference type="RefSeq" id="WP_179905311.1">
    <property type="nucleotide sequence ID" value="NZ_JACBXS010000009.1"/>
</dbReference>
<comment type="caution">
    <text evidence="1">The sequence shown here is derived from an EMBL/GenBank/DDBJ whole genome shotgun (WGS) entry which is preliminary data.</text>
</comment>
<reference evidence="1 2" key="1">
    <citation type="journal article" date="2000" name="Arch. Microbiol.">
        <title>Rhodobaca bogoriensis gen. nov. and sp. nov., an alkaliphilic purple nonsulfur bacterium from African Rift Valley soda lakes.</title>
        <authorList>
            <person name="Milford A.D."/>
            <person name="Achenbach L.A."/>
            <person name="Jung D.O."/>
            <person name="Madigan M.T."/>
        </authorList>
    </citation>
    <scope>NUCLEOTIDE SEQUENCE [LARGE SCALE GENOMIC DNA]</scope>
    <source>
        <strain evidence="1 2">2376</strain>
    </source>
</reference>
<evidence type="ECO:0000313" key="2">
    <source>
        <dbReference type="Proteomes" id="UP000529417"/>
    </source>
</evidence>
<dbReference type="AlphaFoldDB" id="A0A7Z0KYL3"/>